<sequence length="94" mass="11632">MPVEYQIVVETRRLSFCNESIDRNKLIFSFAEEIFRTRKKSRKDSFSDITDFEHRYLWWTLHNDLREILYCKFITFLVILHTCSYVCTYYEKIQ</sequence>
<reference evidence="1 2" key="1">
    <citation type="submission" date="2023-03" db="EMBL/GenBank/DDBJ databases">
        <title>High recombination rates correlate with genetic variation in Cardiocondyla obscurior ants.</title>
        <authorList>
            <person name="Errbii M."/>
        </authorList>
    </citation>
    <scope>NUCLEOTIDE SEQUENCE [LARGE SCALE GENOMIC DNA]</scope>
    <source>
        <strain evidence="1">Alpha-2009</strain>
        <tissue evidence="1">Whole body</tissue>
    </source>
</reference>
<dbReference type="AlphaFoldDB" id="A0AAW2H1N0"/>
<keyword evidence="2" id="KW-1185">Reference proteome</keyword>
<dbReference type="EMBL" id="JADYXP020000001">
    <property type="protein sequence ID" value="KAL0133444.1"/>
    <property type="molecule type" value="Genomic_DNA"/>
</dbReference>
<dbReference type="Proteomes" id="UP001430953">
    <property type="component" value="Unassembled WGS sequence"/>
</dbReference>
<accession>A0AAW2H1N0</accession>
<gene>
    <name evidence="1" type="ORF">PUN28_000884</name>
</gene>
<protein>
    <submittedName>
        <fullName evidence="1">Uncharacterized protein</fullName>
    </submittedName>
</protein>
<proteinExistence type="predicted"/>
<name>A0AAW2H1N0_9HYME</name>
<comment type="caution">
    <text evidence="1">The sequence shown here is derived from an EMBL/GenBank/DDBJ whole genome shotgun (WGS) entry which is preliminary data.</text>
</comment>
<evidence type="ECO:0000313" key="1">
    <source>
        <dbReference type="EMBL" id="KAL0133444.1"/>
    </source>
</evidence>
<organism evidence="1 2">
    <name type="scientific">Cardiocondyla obscurior</name>
    <dbReference type="NCBI Taxonomy" id="286306"/>
    <lineage>
        <taxon>Eukaryota</taxon>
        <taxon>Metazoa</taxon>
        <taxon>Ecdysozoa</taxon>
        <taxon>Arthropoda</taxon>
        <taxon>Hexapoda</taxon>
        <taxon>Insecta</taxon>
        <taxon>Pterygota</taxon>
        <taxon>Neoptera</taxon>
        <taxon>Endopterygota</taxon>
        <taxon>Hymenoptera</taxon>
        <taxon>Apocrita</taxon>
        <taxon>Aculeata</taxon>
        <taxon>Formicoidea</taxon>
        <taxon>Formicidae</taxon>
        <taxon>Myrmicinae</taxon>
        <taxon>Cardiocondyla</taxon>
    </lineage>
</organism>
<evidence type="ECO:0000313" key="2">
    <source>
        <dbReference type="Proteomes" id="UP001430953"/>
    </source>
</evidence>